<feature type="compositionally biased region" description="Polar residues" evidence="1">
    <location>
        <begin position="65"/>
        <end position="79"/>
    </location>
</feature>
<gene>
    <name evidence="2" type="ORF">EZS28_019093</name>
</gene>
<feature type="compositionally biased region" description="Basic and acidic residues" evidence="1">
    <location>
        <begin position="88"/>
        <end position="98"/>
    </location>
</feature>
<feature type="non-terminal residue" evidence="2">
    <location>
        <position position="98"/>
    </location>
</feature>
<sequence length="98" mass="11436">MTTIQPNQIRVHKSKHASVVKKELLEEDKARLQAVDDAVTNGFRKTIEIPQLQFSLDKLQPIFSHKSSNAEQTTIQSRDLNIDEEEPQREIQTERRRK</sequence>
<evidence type="ECO:0000313" key="3">
    <source>
        <dbReference type="Proteomes" id="UP000324800"/>
    </source>
</evidence>
<dbReference type="Proteomes" id="UP000324800">
    <property type="component" value="Unassembled WGS sequence"/>
</dbReference>
<evidence type="ECO:0000256" key="1">
    <source>
        <dbReference type="SAM" id="MobiDB-lite"/>
    </source>
</evidence>
<organism evidence="2 3">
    <name type="scientific">Streblomastix strix</name>
    <dbReference type="NCBI Taxonomy" id="222440"/>
    <lineage>
        <taxon>Eukaryota</taxon>
        <taxon>Metamonada</taxon>
        <taxon>Preaxostyla</taxon>
        <taxon>Oxymonadida</taxon>
        <taxon>Streblomastigidae</taxon>
        <taxon>Streblomastix</taxon>
    </lineage>
</organism>
<dbReference type="AlphaFoldDB" id="A0A5J4VRS6"/>
<protein>
    <submittedName>
        <fullName evidence="2">Uncharacterized protein</fullName>
    </submittedName>
</protein>
<dbReference type="EMBL" id="SNRW01005291">
    <property type="protein sequence ID" value="KAA6385378.1"/>
    <property type="molecule type" value="Genomic_DNA"/>
</dbReference>
<proteinExistence type="predicted"/>
<feature type="region of interest" description="Disordered" evidence="1">
    <location>
        <begin position="65"/>
        <end position="98"/>
    </location>
</feature>
<reference evidence="2 3" key="1">
    <citation type="submission" date="2019-03" db="EMBL/GenBank/DDBJ databases">
        <title>Single cell metagenomics reveals metabolic interactions within the superorganism composed of flagellate Streblomastix strix and complex community of Bacteroidetes bacteria on its surface.</title>
        <authorList>
            <person name="Treitli S.C."/>
            <person name="Kolisko M."/>
            <person name="Husnik F."/>
            <person name="Keeling P."/>
            <person name="Hampl V."/>
        </authorList>
    </citation>
    <scope>NUCLEOTIDE SEQUENCE [LARGE SCALE GENOMIC DNA]</scope>
    <source>
        <strain evidence="2">ST1C</strain>
    </source>
</reference>
<name>A0A5J4VRS6_9EUKA</name>
<comment type="caution">
    <text evidence="2">The sequence shown here is derived from an EMBL/GenBank/DDBJ whole genome shotgun (WGS) entry which is preliminary data.</text>
</comment>
<accession>A0A5J4VRS6</accession>
<evidence type="ECO:0000313" key="2">
    <source>
        <dbReference type="EMBL" id="KAA6385378.1"/>
    </source>
</evidence>